<evidence type="ECO:0000313" key="2">
    <source>
        <dbReference type="Proteomes" id="UP000034856"/>
    </source>
</evidence>
<proteinExistence type="predicted"/>
<protein>
    <submittedName>
        <fullName evidence="1">Uncharacterized protein</fullName>
    </submittedName>
</protein>
<comment type="caution">
    <text evidence="1">The sequence shown here is derived from an EMBL/GenBank/DDBJ whole genome shotgun (WGS) entry which is preliminary data.</text>
</comment>
<name>A0A0G1S246_9BACT</name>
<accession>A0A0G1S246</accession>
<sequence length="39" mass="4603">METEKKRKIRNATAFLEFPSLARHESKLSRGLARKYKNP</sequence>
<reference evidence="1 2" key="1">
    <citation type="journal article" date="2015" name="Nature">
        <title>rRNA introns, odd ribosomes, and small enigmatic genomes across a large radiation of phyla.</title>
        <authorList>
            <person name="Brown C.T."/>
            <person name="Hug L.A."/>
            <person name="Thomas B.C."/>
            <person name="Sharon I."/>
            <person name="Castelle C.J."/>
            <person name="Singh A."/>
            <person name="Wilkins M.J."/>
            <person name="Williams K.H."/>
            <person name="Banfield J.F."/>
        </authorList>
    </citation>
    <scope>NUCLEOTIDE SEQUENCE [LARGE SCALE GENOMIC DNA]</scope>
</reference>
<evidence type="ECO:0000313" key="1">
    <source>
        <dbReference type="EMBL" id="KKU36358.1"/>
    </source>
</evidence>
<dbReference type="EMBL" id="LCMM01000050">
    <property type="protein sequence ID" value="KKU36358.1"/>
    <property type="molecule type" value="Genomic_DNA"/>
</dbReference>
<organism evidence="1 2">
    <name type="scientific">Candidatus Azambacteria bacterium GW2011_GWF2_46_32</name>
    <dbReference type="NCBI Taxonomy" id="1618628"/>
    <lineage>
        <taxon>Bacteria</taxon>
        <taxon>Candidatus Azamiibacteriota</taxon>
    </lineage>
</organism>
<gene>
    <name evidence="1" type="ORF">UX51_C0050G0009</name>
</gene>
<dbReference type="Proteomes" id="UP000034856">
    <property type="component" value="Unassembled WGS sequence"/>
</dbReference>
<dbReference type="AlphaFoldDB" id="A0A0G1S246"/>